<dbReference type="Proteomes" id="UP001451303">
    <property type="component" value="Unassembled WGS sequence"/>
</dbReference>
<reference evidence="2 3" key="1">
    <citation type="submission" date="2023-09" db="EMBL/GenBank/DDBJ databases">
        <title>Multi-omics analysis of a traditional fermented food reveals byproduct-associated fungal strains for waste-to-food upcycling.</title>
        <authorList>
            <consortium name="Lawrence Berkeley National Laboratory"/>
            <person name="Rekdal V.M."/>
            <person name="Villalobos-Escobedo J.M."/>
            <person name="Rodriguez-Valeron N."/>
            <person name="Garcia M.O."/>
            <person name="Vasquez D.P."/>
            <person name="Damayanti I."/>
            <person name="Sorensen P.M."/>
            <person name="Baidoo E.E."/>
            <person name="De Carvalho A.C."/>
            <person name="Riley R."/>
            <person name="Lipzen A."/>
            <person name="He G."/>
            <person name="Yan M."/>
            <person name="Haridas S."/>
            <person name="Daum C."/>
            <person name="Yoshinaga Y."/>
            <person name="Ng V."/>
            <person name="Grigoriev I.V."/>
            <person name="Munk R."/>
            <person name="Nuraida L."/>
            <person name="Wijaya C.H."/>
            <person name="Morales P.-C."/>
            <person name="Keasling J.D."/>
        </authorList>
    </citation>
    <scope>NUCLEOTIDE SEQUENCE [LARGE SCALE GENOMIC DNA]</scope>
    <source>
        <strain evidence="2 3">FGSC 2613</strain>
    </source>
</reference>
<protein>
    <recommendedName>
        <fullName evidence="4">Secreted protein</fullName>
    </recommendedName>
</protein>
<feature type="signal peptide" evidence="1">
    <location>
        <begin position="1"/>
        <end position="19"/>
    </location>
</feature>
<evidence type="ECO:0000256" key="1">
    <source>
        <dbReference type="SAM" id="SignalP"/>
    </source>
</evidence>
<sequence>MSLPCIGLRWCVCLALTECELGAKLRRVKDSTYDPENARCRNTFQAGAPKAGKRNIRIQQAPAYRGTTHKEHLVPSKTLFFFLIHITTAGRPDPSIMRCPHRTENAQTAEKGDSLYSAILVAAAWMPRAPRSCNGTCHHVAPARSVFYLFFGPIRYERDVGY</sequence>
<gene>
    <name evidence="2" type="ORF">QR685DRAFT_538015</name>
</gene>
<name>A0ABR3CYN1_NEUIN</name>
<organism evidence="2 3">
    <name type="scientific">Neurospora intermedia</name>
    <dbReference type="NCBI Taxonomy" id="5142"/>
    <lineage>
        <taxon>Eukaryota</taxon>
        <taxon>Fungi</taxon>
        <taxon>Dikarya</taxon>
        <taxon>Ascomycota</taxon>
        <taxon>Pezizomycotina</taxon>
        <taxon>Sordariomycetes</taxon>
        <taxon>Sordariomycetidae</taxon>
        <taxon>Sordariales</taxon>
        <taxon>Sordariaceae</taxon>
        <taxon>Neurospora</taxon>
    </lineage>
</organism>
<proteinExistence type="predicted"/>
<keyword evidence="1" id="KW-0732">Signal</keyword>
<accession>A0ABR3CYN1</accession>
<evidence type="ECO:0000313" key="3">
    <source>
        <dbReference type="Proteomes" id="UP001451303"/>
    </source>
</evidence>
<keyword evidence="3" id="KW-1185">Reference proteome</keyword>
<evidence type="ECO:0008006" key="4">
    <source>
        <dbReference type="Google" id="ProtNLM"/>
    </source>
</evidence>
<feature type="chain" id="PRO_5045991000" description="Secreted protein" evidence="1">
    <location>
        <begin position="20"/>
        <end position="162"/>
    </location>
</feature>
<evidence type="ECO:0000313" key="2">
    <source>
        <dbReference type="EMBL" id="KAL0465547.1"/>
    </source>
</evidence>
<comment type="caution">
    <text evidence="2">The sequence shown here is derived from an EMBL/GenBank/DDBJ whole genome shotgun (WGS) entry which is preliminary data.</text>
</comment>
<dbReference type="EMBL" id="JAVLET010000016">
    <property type="protein sequence ID" value="KAL0465547.1"/>
    <property type="molecule type" value="Genomic_DNA"/>
</dbReference>